<evidence type="ECO:0000256" key="1">
    <source>
        <dbReference type="SAM" id="MobiDB-lite"/>
    </source>
</evidence>
<feature type="region of interest" description="Disordered" evidence="1">
    <location>
        <begin position="513"/>
        <end position="550"/>
    </location>
</feature>
<accession>A0A7W7KT02</accession>
<organism evidence="2 3">
    <name type="scientific">Pseudomonas nitroreducens</name>
    <dbReference type="NCBI Taxonomy" id="46680"/>
    <lineage>
        <taxon>Bacteria</taxon>
        <taxon>Pseudomonadati</taxon>
        <taxon>Pseudomonadota</taxon>
        <taxon>Gammaproteobacteria</taxon>
        <taxon>Pseudomonadales</taxon>
        <taxon>Pseudomonadaceae</taxon>
        <taxon>Pseudomonas</taxon>
    </lineage>
</organism>
<gene>
    <name evidence="2" type="ORF">HNP46_006978</name>
</gene>
<dbReference type="AlphaFoldDB" id="A0A7W7KT02"/>
<evidence type="ECO:0000313" key="2">
    <source>
        <dbReference type="EMBL" id="MBB4868059.1"/>
    </source>
</evidence>
<evidence type="ECO:0008006" key="4">
    <source>
        <dbReference type="Google" id="ProtNLM"/>
    </source>
</evidence>
<name>A0A7W7KT02_PSENT</name>
<sequence length="604" mass="63187">MIGPEVGEALGQSLGLALKDSLGVAIADALSRWEGARVRGDAARVGASAPVSELHRPLHDAAQQGDDLAQQTLDALQEIATLLRESGSATARPVAGQLGGAGMAVALQPVAYEWSKKESILPEALSGPKEAAVAGLRSALLYEQRVQEISVRGGLAPGAESERGVAKRVEAAARDSGLDANAALDMTRLLMNSGLTLERSLQYLPAAAKFQYGKAIAPEAVVDLVANISRQGDLDAAGVERGLGVISWRARQENVSTEQLVRRLNGGQDARSWTEVTRLPGQMRVAPAVELQAAVDARRNTTQGQRTAAQVALERTLQTGGSVALRTVDVALPMVTDIADGLSRSASLDGARAAVATLQFGLAQDMAADFVEQLGYAEQARKIRSLNLNPLQSPATMGNSRPQVRPDAAKGLPSAGALPAPWLPSLPSVGGVLRRYVENQVLGPVSPVPLNGPLLPLFADRLPALRPGSHSAEAQASTIEAILGGGLFGALLLSPPGSLMGSTLGVLSSLRREETPQAVAPGASSDEVMRPAEPVPDPGRGDSASRVSPAGQNWTFSPQISINVAGNVSDPDQLANELLPRLRRMLADFSQDRQRDALFDMVVV</sequence>
<reference evidence="2 3" key="1">
    <citation type="submission" date="2020-08" db="EMBL/GenBank/DDBJ databases">
        <title>Functional genomics of gut bacteria from endangered species of beetles.</title>
        <authorList>
            <person name="Carlos-Shanley C."/>
        </authorList>
    </citation>
    <scope>NUCLEOTIDE SEQUENCE [LARGE SCALE GENOMIC DNA]</scope>
    <source>
        <strain evidence="2 3">S00179</strain>
    </source>
</reference>
<protein>
    <recommendedName>
        <fullName evidence="4">Phage tail tape measure protein</fullName>
    </recommendedName>
</protein>
<comment type="caution">
    <text evidence="2">The sequence shown here is derived from an EMBL/GenBank/DDBJ whole genome shotgun (WGS) entry which is preliminary data.</text>
</comment>
<evidence type="ECO:0000313" key="3">
    <source>
        <dbReference type="Proteomes" id="UP000566995"/>
    </source>
</evidence>
<proteinExistence type="predicted"/>
<dbReference type="Proteomes" id="UP000566995">
    <property type="component" value="Unassembled WGS sequence"/>
</dbReference>
<dbReference type="EMBL" id="JACHLI010000056">
    <property type="protein sequence ID" value="MBB4868059.1"/>
    <property type="molecule type" value="Genomic_DNA"/>
</dbReference>